<organism evidence="1 2">
    <name type="scientific">Funneliformis mosseae</name>
    <name type="common">Endomycorrhizal fungus</name>
    <name type="synonym">Glomus mosseae</name>
    <dbReference type="NCBI Taxonomy" id="27381"/>
    <lineage>
        <taxon>Eukaryota</taxon>
        <taxon>Fungi</taxon>
        <taxon>Fungi incertae sedis</taxon>
        <taxon>Mucoromycota</taxon>
        <taxon>Glomeromycotina</taxon>
        <taxon>Glomeromycetes</taxon>
        <taxon>Glomerales</taxon>
        <taxon>Glomeraceae</taxon>
        <taxon>Funneliformis</taxon>
    </lineage>
</organism>
<protein>
    <submittedName>
        <fullName evidence="1">16562_t:CDS:1</fullName>
    </submittedName>
</protein>
<accession>A0A9N9B9J7</accession>
<comment type="caution">
    <text evidence="1">The sequence shown here is derived from an EMBL/GenBank/DDBJ whole genome shotgun (WGS) entry which is preliminary data.</text>
</comment>
<evidence type="ECO:0000313" key="2">
    <source>
        <dbReference type="Proteomes" id="UP000789375"/>
    </source>
</evidence>
<name>A0A9N9B9J7_FUNMO</name>
<gene>
    <name evidence="1" type="ORF">FMOSSE_LOCUS6711</name>
</gene>
<dbReference type="AlphaFoldDB" id="A0A9N9B9J7"/>
<sequence length="119" mass="13694">MVRVSKPNGCIEVGETFIYKVDLVSGLYGVEKFIGLKLPDIVTKIPNIKNINVEDRAVVIDLLAWFNDENSGNFFVKEVCEQLKLTKDQYHQLLEDIYNELECTSPEMTFRRVHAQKIS</sequence>
<dbReference type="Proteomes" id="UP000789375">
    <property type="component" value="Unassembled WGS sequence"/>
</dbReference>
<evidence type="ECO:0000313" key="1">
    <source>
        <dbReference type="EMBL" id="CAG8555932.1"/>
    </source>
</evidence>
<dbReference type="EMBL" id="CAJVPP010001445">
    <property type="protein sequence ID" value="CAG8555932.1"/>
    <property type="molecule type" value="Genomic_DNA"/>
</dbReference>
<keyword evidence="2" id="KW-1185">Reference proteome</keyword>
<proteinExistence type="predicted"/>
<reference evidence="1" key="1">
    <citation type="submission" date="2021-06" db="EMBL/GenBank/DDBJ databases">
        <authorList>
            <person name="Kallberg Y."/>
            <person name="Tangrot J."/>
            <person name="Rosling A."/>
        </authorList>
    </citation>
    <scope>NUCLEOTIDE SEQUENCE</scope>
    <source>
        <strain evidence="1">87-6 pot B 2015</strain>
    </source>
</reference>